<reference evidence="1 2" key="1">
    <citation type="submission" date="2019-10" db="EMBL/GenBank/DDBJ databases">
        <title>Whole genome shotgun sequence of Acrocarpospora macrocephala NBRC 16266.</title>
        <authorList>
            <person name="Ichikawa N."/>
            <person name="Kimura A."/>
            <person name="Kitahashi Y."/>
            <person name="Komaki H."/>
            <person name="Oguchi A."/>
        </authorList>
    </citation>
    <scope>NUCLEOTIDE SEQUENCE [LARGE SCALE GENOMIC DNA]</scope>
    <source>
        <strain evidence="1 2">NBRC 16266</strain>
    </source>
</reference>
<dbReference type="RefSeq" id="WP_155361352.1">
    <property type="nucleotide sequence ID" value="NZ_BAAAHL010000047.1"/>
</dbReference>
<dbReference type="EMBL" id="BLAE01000097">
    <property type="protein sequence ID" value="GES16319.1"/>
    <property type="molecule type" value="Genomic_DNA"/>
</dbReference>
<dbReference type="Proteomes" id="UP000331127">
    <property type="component" value="Unassembled WGS sequence"/>
</dbReference>
<organism evidence="1 2">
    <name type="scientific">Acrocarpospora macrocephala</name>
    <dbReference type="NCBI Taxonomy" id="150177"/>
    <lineage>
        <taxon>Bacteria</taxon>
        <taxon>Bacillati</taxon>
        <taxon>Actinomycetota</taxon>
        <taxon>Actinomycetes</taxon>
        <taxon>Streptosporangiales</taxon>
        <taxon>Streptosporangiaceae</taxon>
        <taxon>Acrocarpospora</taxon>
    </lineage>
</organism>
<dbReference type="Gene3D" id="3.40.1190.20">
    <property type="match status" value="1"/>
</dbReference>
<gene>
    <name evidence="1" type="ORF">Amac_099170</name>
</gene>
<keyword evidence="2" id="KW-1185">Reference proteome</keyword>
<dbReference type="AlphaFoldDB" id="A0A5M3X817"/>
<accession>A0A5M3X817</accession>
<protein>
    <recommendedName>
        <fullName evidence="3">Sugar kinase</fullName>
    </recommendedName>
</protein>
<evidence type="ECO:0008006" key="3">
    <source>
        <dbReference type="Google" id="ProtNLM"/>
    </source>
</evidence>
<sequence length="305" mass="31928">MTPTIVVAGATSFYLSLGVAEFPVHYLPTCTPRWLTGGVSGAAAHIARTVRTLGSHARLCTVVGTDLVGAGIRADLDAHGLLGPGVISGEGSSMGVVLVGPDGRRMGYPYLAPVNDVNYPFDVLAGQCRDADLLVLTNAKFVRPLVARADGLGIPIAVDAHLIADPGDPYNEPWLRAARVLFCSHERLPVPPERWIAEIFGRYPRCALVGVGLGARGAMLGLRDGRLITVQAVAPRGVLNTSGAGDGLFATFLHLWVSTEDPVRALQGAVLNAGWKVGDRTPAGASLTSADLRAIPPPPTIVGLW</sequence>
<evidence type="ECO:0000313" key="1">
    <source>
        <dbReference type="EMBL" id="GES16319.1"/>
    </source>
</evidence>
<dbReference type="InterPro" id="IPR029056">
    <property type="entry name" value="Ribokinase-like"/>
</dbReference>
<evidence type="ECO:0000313" key="2">
    <source>
        <dbReference type="Proteomes" id="UP000331127"/>
    </source>
</evidence>
<dbReference type="OrthoDB" id="9792663at2"/>
<comment type="caution">
    <text evidence="1">The sequence shown here is derived from an EMBL/GenBank/DDBJ whole genome shotgun (WGS) entry which is preliminary data.</text>
</comment>
<name>A0A5M3X817_9ACTN</name>
<dbReference type="SUPFAM" id="SSF53613">
    <property type="entry name" value="Ribokinase-like"/>
    <property type="match status" value="1"/>
</dbReference>
<proteinExistence type="predicted"/>